<organism evidence="2 3">
    <name type="scientific">Botryobasidium botryosum (strain FD-172 SS1)</name>
    <dbReference type="NCBI Taxonomy" id="930990"/>
    <lineage>
        <taxon>Eukaryota</taxon>
        <taxon>Fungi</taxon>
        <taxon>Dikarya</taxon>
        <taxon>Basidiomycota</taxon>
        <taxon>Agaricomycotina</taxon>
        <taxon>Agaricomycetes</taxon>
        <taxon>Cantharellales</taxon>
        <taxon>Botryobasidiaceae</taxon>
        <taxon>Botryobasidium</taxon>
    </lineage>
</organism>
<accession>A0A067NCC1</accession>
<dbReference type="OrthoDB" id="298344at2759"/>
<feature type="region of interest" description="Disordered" evidence="1">
    <location>
        <begin position="448"/>
        <end position="480"/>
    </location>
</feature>
<feature type="compositionally biased region" description="Basic and acidic residues" evidence="1">
    <location>
        <begin position="78"/>
        <end position="103"/>
    </location>
</feature>
<gene>
    <name evidence="2" type="ORF">BOTBODRAFT_168974</name>
</gene>
<evidence type="ECO:0000313" key="2">
    <source>
        <dbReference type="EMBL" id="KDQ21762.1"/>
    </source>
</evidence>
<feature type="compositionally biased region" description="Basic and acidic residues" evidence="1">
    <location>
        <begin position="448"/>
        <end position="470"/>
    </location>
</feature>
<evidence type="ECO:0008006" key="4">
    <source>
        <dbReference type="Google" id="ProtNLM"/>
    </source>
</evidence>
<evidence type="ECO:0000256" key="1">
    <source>
        <dbReference type="SAM" id="MobiDB-lite"/>
    </source>
</evidence>
<protein>
    <recommendedName>
        <fullName evidence="4">DDT domain-containing protein</fullName>
    </recommendedName>
</protein>
<feature type="region of interest" description="Disordered" evidence="1">
    <location>
        <begin position="19"/>
        <end position="103"/>
    </location>
</feature>
<dbReference type="InParanoid" id="A0A067NCC1"/>
<dbReference type="STRING" id="930990.A0A067NCC1"/>
<dbReference type="EMBL" id="KL198016">
    <property type="protein sequence ID" value="KDQ21762.1"/>
    <property type="molecule type" value="Genomic_DNA"/>
</dbReference>
<keyword evidence="3" id="KW-1185">Reference proteome</keyword>
<dbReference type="Proteomes" id="UP000027195">
    <property type="component" value="Unassembled WGS sequence"/>
</dbReference>
<sequence length="516" mass="57538">MSTPLRPNAKVVVEIPYSPLWRGNPSNARRGRGATAAHKPSPLAAKTHNSEPAATTTTKPKRKLDEAVNAAAKNAKKARMDKAGATNPKDDGKARKGKASEKENAALEQIIPLDIVKPPVVKRVRRVPEPVWYYIEGEFSREEVEQRIQLREFVLRFEPILEIATTHLQALDEFHVFPDQTAKAVLTGLLDFLAADAPEPQRKTIQGSISQIRSAGMNFGKMHSILQEVCASMSITLPSTPFPSETTRSTRTGTFTVCTSKQLIPSLIALINAAEQTPSLKAEVDLGMKEILPANKENAANVKAETERWAEKRKILGEAKEKLTRGDSADLAAWKEQHRKAETEHKLTLNRLQLKHSRKLQSLQPRFSPLGADVDGNVYYALSYPSKKQLKVPPFEERDSFTRFSWFIFAWGKAGQHGVQGDFRQYWWGFYEVKEIKKLSKWIESRANEVHQEEADPKPGDPSRAEKRVETATPPPSPAEIKALCKRLDEFTIFLELEARGDGAGKNAGGAKARKS</sequence>
<reference evidence="3" key="1">
    <citation type="journal article" date="2014" name="Proc. Natl. Acad. Sci. U.S.A.">
        <title>Extensive sampling of basidiomycete genomes demonstrates inadequacy of the white-rot/brown-rot paradigm for wood decay fungi.</title>
        <authorList>
            <person name="Riley R."/>
            <person name="Salamov A.A."/>
            <person name="Brown D.W."/>
            <person name="Nagy L.G."/>
            <person name="Floudas D."/>
            <person name="Held B.W."/>
            <person name="Levasseur A."/>
            <person name="Lombard V."/>
            <person name="Morin E."/>
            <person name="Otillar R."/>
            <person name="Lindquist E.A."/>
            <person name="Sun H."/>
            <person name="LaButti K.M."/>
            <person name="Schmutz J."/>
            <person name="Jabbour D."/>
            <person name="Luo H."/>
            <person name="Baker S.E."/>
            <person name="Pisabarro A.G."/>
            <person name="Walton J.D."/>
            <person name="Blanchette R.A."/>
            <person name="Henrissat B."/>
            <person name="Martin F."/>
            <person name="Cullen D."/>
            <person name="Hibbett D.S."/>
            <person name="Grigoriev I.V."/>
        </authorList>
    </citation>
    <scope>NUCLEOTIDE SEQUENCE [LARGE SCALE GENOMIC DNA]</scope>
    <source>
        <strain evidence="3">FD-172 SS1</strain>
    </source>
</reference>
<proteinExistence type="predicted"/>
<dbReference type="HOGENOM" id="CLU_527835_0_0_1"/>
<evidence type="ECO:0000313" key="3">
    <source>
        <dbReference type="Proteomes" id="UP000027195"/>
    </source>
</evidence>
<name>A0A067NCC1_BOTB1</name>
<dbReference type="AlphaFoldDB" id="A0A067NCC1"/>